<evidence type="ECO:0008006" key="3">
    <source>
        <dbReference type="Google" id="ProtNLM"/>
    </source>
</evidence>
<dbReference type="Proteomes" id="UP000229317">
    <property type="component" value="Unassembled WGS sequence"/>
</dbReference>
<proteinExistence type="predicted"/>
<dbReference type="EMBL" id="PCVO01000029">
    <property type="protein sequence ID" value="PIQ75316.1"/>
    <property type="molecule type" value="Genomic_DNA"/>
</dbReference>
<evidence type="ECO:0000313" key="1">
    <source>
        <dbReference type="EMBL" id="PIQ75316.1"/>
    </source>
</evidence>
<protein>
    <recommendedName>
        <fullName evidence="3">GxxExxY protein</fullName>
    </recommendedName>
</protein>
<name>A0A2H0KT73_9BACT</name>
<sequence length="94" mass="11151">MYPECSRKSTKISRIPFKEQVKSDLNFKDAKIGLYFFDFLIDNKIILELKRREYFSKSDIDQVFSYLKTANLKLGIIVCFTSKGVKFKRILNIR</sequence>
<dbReference type="AlphaFoldDB" id="A0A2H0KT73"/>
<evidence type="ECO:0000313" key="2">
    <source>
        <dbReference type="Proteomes" id="UP000229317"/>
    </source>
</evidence>
<gene>
    <name evidence="1" type="ORF">COV84_01920</name>
</gene>
<dbReference type="InterPro" id="IPR026350">
    <property type="entry name" value="GxxExxY"/>
</dbReference>
<dbReference type="Pfam" id="PF13366">
    <property type="entry name" value="PDDEXK_3"/>
    <property type="match status" value="1"/>
</dbReference>
<comment type="caution">
    <text evidence="1">The sequence shown here is derived from an EMBL/GenBank/DDBJ whole genome shotgun (WGS) entry which is preliminary data.</text>
</comment>
<accession>A0A2H0KT73</accession>
<reference evidence="1 2" key="1">
    <citation type="submission" date="2017-09" db="EMBL/GenBank/DDBJ databases">
        <title>Depth-based differentiation of microbial function through sediment-hosted aquifers and enrichment of novel symbionts in the deep terrestrial subsurface.</title>
        <authorList>
            <person name="Probst A.J."/>
            <person name="Ladd B."/>
            <person name="Jarett J.K."/>
            <person name="Geller-Mcgrath D.E."/>
            <person name="Sieber C.M."/>
            <person name="Emerson J.B."/>
            <person name="Anantharaman K."/>
            <person name="Thomas B.C."/>
            <person name="Malmstrom R."/>
            <person name="Stieglmeier M."/>
            <person name="Klingl A."/>
            <person name="Woyke T."/>
            <person name="Ryan C.M."/>
            <person name="Banfield J.F."/>
        </authorList>
    </citation>
    <scope>NUCLEOTIDE SEQUENCE [LARGE SCALE GENOMIC DNA]</scope>
    <source>
        <strain evidence="1">CG11_big_fil_rev_8_21_14_0_20_40_15</strain>
    </source>
</reference>
<dbReference type="NCBIfam" id="TIGR04256">
    <property type="entry name" value="GxxExxY"/>
    <property type="match status" value="1"/>
</dbReference>
<organism evidence="1 2">
    <name type="scientific">Candidatus Portnoybacteria bacterium CG11_big_fil_rev_8_21_14_0_20_40_15</name>
    <dbReference type="NCBI Taxonomy" id="1974817"/>
    <lineage>
        <taxon>Bacteria</taxon>
        <taxon>Candidatus Portnoyibacteriota</taxon>
    </lineage>
</organism>